<proteinExistence type="predicted"/>
<evidence type="ECO:0008006" key="4">
    <source>
        <dbReference type="Google" id="ProtNLM"/>
    </source>
</evidence>
<accession>A0ABN1DHA3</accession>
<name>A0ABN1DHA3_9GAMM</name>
<organism evidence="2 3">
    <name type="scientific">Rheinheimera aquimaris</name>
    <dbReference type="NCBI Taxonomy" id="412437"/>
    <lineage>
        <taxon>Bacteria</taxon>
        <taxon>Pseudomonadati</taxon>
        <taxon>Pseudomonadota</taxon>
        <taxon>Gammaproteobacteria</taxon>
        <taxon>Chromatiales</taxon>
        <taxon>Chromatiaceae</taxon>
        <taxon>Rheinheimera</taxon>
    </lineage>
</organism>
<evidence type="ECO:0000313" key="2">
    <source>
        <dbReference type="EMBL" id="GAA0543542.1"/>
    </source>
</evidence>
<evidence type="ECO:0000313" key="3">
    <source>
        <dbReference type="Proteomes" id="UP001501169"/>
    </source>
</evidence>
<feature type="signal peptide" evidence="1">
    <location>
        <begin position="1"/>
        <end position="18"/>
    </location>
</feature>
<dbReference type="Proteomes" id="UP001501169">
    <property type="component" value="Unassembled WGS sequence"/>
</dbReference>
<comment type="caution">
    <text evidence="2">The sequence shown here is derived from an EMBL/GenBank/DDBJ whole genome shotgun (WGS) entry which is preliminary data.</text>
</comment>
<dbReference type="RefSeq" id="WP_226765333.1">
    <property type="nucleotide sequence ID" value="NZ_BAAAEO010000001.1"/>
</dbReference>
<dbReference type="EMBL" id="BAAAEO010000001">
    <property type="protein sequence ID" value="GAA0543542.1"/>
    <property type="molecule type" value="Genomic_DNA"/>
</dbReference>
<dbReference type="Pfam" id="PF11205">
    <property type="entry name" value="DUF2987"/>
    <property type="match status" value="1"/>
</dbReference>
<reference evidence="2 3" key="1">
    <citation type="journal article" date="2019" name="Int. J. Syst. Evol. Microbiol.">
        <title>The Global Catalogue of Microorganisms (GCM) 10K type strain sequencing project: providing services to taxonomists for standard genome sequencing and annotation.</title>
        <authorList>
            <consortium name="The Broad Institute Genomics Platform"/>
            <consortium name="The Broad Institute Genome Sequencing Center for Infectious Disease"/>
            <person name="Wu L."/>
            <person name="Ma J."/>
        </authorList>
    </citation>
    <scope>NUCLEOTIDE SEQUENCE [LARGE SCALE GENOMIC DNA]</scope>
    <source>
        <strain evidence="2 3">JCM 14331</strain>
    </source>
</reference>
<feature type="chain" id="PRO_5047518771" description="DUF2987 domain-containing protein" evidence="1">
    <location>
        <begin position="19"/>
        <end position="216"/>
    </location>
</feature>
<gene>
    <name evidence="2" type="ORF">GCM10009098_08990</name>
</gene>
<dbReference type="InterPro" id="IPR021370">
    <property type="entry name" value="DUF2987"/>
</dbReference>
<protein>
    <recommendedName>
        <fullName evidence="4">DUF2987 domain-containing protein</fullName>
    </recommendedName>
</protein>
<sequence length="216" mass="23955">MRNLFLLAALALALPATADLQLNYNGFYGRMKKLQQPQYSDITLAFALTGVHSGKACRFYSLKLLSDQHDIAVDIAGNGELSLPYDEALKDSNAVLLLRQADNAEACQVEMRLRSRMRLPSSLDLATLQHYQQQFDLLLDDMAGISKYWLPAVSGVIAEFNTDTVVADIKEAAGDSTSCKAKRCYIKLSDATPANSRWSFNERPAYLLPLIESNTE</sequence>
<keyword evidence="3" id="KW-1185">Reference proteome</keyword>
<keyword evidence="1" id="KW-0732">Signal</keyword>
<evidence type="ECO:0000256" key="1">
    <source>
        <dbReference type="SAM" id="SignalP"/>
    </source>
</evidence>